<dbReference type="Pfam" id="PF19866">
    <property type="entry name" value="DUF6339"/>
    <property type="match status" value="1"/>
</dbReference>
<keyword evidence="2" id="KW-1185">Reference proteome</keyword>
<proteinExistence type="predicted"/>
<gene>
    <name evidence="1" type="ORF">GMA12_09745</name>
</gene>
<evidence type="ECO:0000313" key="1">
    <source>
        <dbReference type="EMBL" id="MUN63419.1"/>
    </source>
</evidence>
<evidence type="ECO:0000313" key="2">
    <source>
        <dbReference type="Proteomes" id="UP000436989"/>
    </source>
</evidence>
<organism evidence="1 2">
    <name type="scientific">Kocuria sediminis</name>
    <dbReference type="NCBI Taxonomy" id="1038857"/>
    <lineage>
        <taxon>Bacteria</taxon>
        <taxon>Bacillati</taxon>
        <taxon>Actinomycetota</taxon>
        <taxon>Actinomycetes</taxon>
        <taxon>Micrococcales</taxon>
        <taxon>Micrococcaceae</taxon>
        <taxon>Kocuria</taxon>
    </lineage>
</organism>
<name>A0A6N8GKY9_9MICC</name>
<dbReference type="InterPro" id="IPR045920">
    <property type="entry name" value="DUF6339"/>
</dbReference>
<dbReference type="EMBL" id="WOGU01000007">
    <property type="protein sequence ID" value="MUN63419.1"/>
    <property type="molecule type" value="Genomic_DNA"/>
</dbReference>
<dbReference type="AlphaFoldDB" id="A0A6N8GKY9"/>
<protein>
    <submittedName>
        <fullName evidence="1">Uncharacterized protein</fullName>
    </submittedName>
</protein>
<dbReference type="Proteomes" id="UP000436989">
    <property type="component" value="Unassembled WGS sequence"/>
</dbReference>
<sequence>MTYPIVSKKDVVAYVEGRSSGQLTPHDLEPKYRGDNSEDWVEQVNDTLEKILQEWRNQKPDSATSSTKSDALEGNLAVTLYKGLQSLPARILTDRDFWRYASVYLYDFIVWRQPAQSATAMLAYFGAASNGLGRDCVPHRMFNRARITNIGGTAAGDPDPFAMARFGAADVWKSHILRVANGNAPLVVHEMLTDVNQGKLKTDLVRPVVKNMRRVRANVLFEVLDQVQARELVDRETARTIATLGALDDAEGGE</sequence>
<reference evidence="1 2" key="1">
    <citation type="submission" date="2019-12" db="EMBL/GenBank/DDBJ databases">
        <authorList>
            <person name="Shi Y."/>
        </authorList>
    </citation>
    <scope>NUCLEOTIDE SEQUENCE [LARGE SCALE GENOMIC DNA]</scope>
    <source>
        <strain evidence="1 2">JCM 17929</strain>
    </source>
</reference>
<comment type="caution">
    <text evidence="1">The sequence shown here is derived from an EMBL/GenBank/DDBJ whole genome shotgun (WGS) entry which is preliminary data.</text>
</comment>
<dbReference type="RefSeq" id="WP_156269334.1">
    <property type="nucleotide sequence ID" value="NZ_WOGU01000007.1"/>
</dbReference>
<accession>A0A6N8GKY9</accession>